<dbReference type="InterPro" id="IPR045055">
    <property type="entry name" value="DNA2/NAM7-like"/>
</dbReference>
<gene>
    <name evidence="1" type="ORF">RhiirA4_466779</name>
</gene>
<name>A0A2I1GUN0_9GLOM</name>
<dbReference type="Pfam" id="PF13245">
    <property type="entry name" value="AAA_19"/>
    <property type="match status" value="1"/>
</dbReference>
<sequence length="796" mass="93358">MSLDTFLSLPFGWGICLYTDDGEIVQNFRRARSSRISKNQSQENYISLMDDFVTMLTKCFEYLSQDKSRSCIFVYSEREKITIQDALLDIITTDGNVISYELHHAATRCLFNLFEDSSLISTAGNKDSNIMEIPDASRNEWREFPRLIILEHVLKENIAIYVPGFYRFIDIWQQLVKPTLSNDQELLNSLEQHIMNIKYLYFMAYYKLIKESTDDITSKLIFTPPIFTFTEIKAFRNHYLGKLYFFKQYEAITECMRIRSSRIKDFTQDESICGVQLRYERFIEKEWIDNEWIVKFTIINNEKDASLLEPSLFKKFILVEDNPKGLREAIKFSDMEYRNKTPSVPSLAIVYLDKFEDRTIYLKGNFNMMDLKKFTKYRLYNRYFDFNLDKVLTTFTEMDERNNDNKSVFVDLLKDPNAWGSGSLIEERQFSTALSLECMSPSQKEISEVLLKKKASNHLGPPGSGKTYFFALFTTWYLSTFTDTNKRYVIGVTAFTKDAIANLLERISFTRNYYKYYDKFTIFSMIKNVKRDGIEVCEEDLSKKIAECTNDSIVIGGTVWDWYKLRRTFKSLECDIMIIDEGSQICNFILNSLLVSDAILAIECLNPKTGKLIVAGDHMQLGPIIKNSYPTFHSDHPLIFGSIQQCLMRREDRSIIHVENLKEQKYDFGPLTTQLKENWRMNEELNGFFQKIYGRNYISRNPNLKLALDDQKLSQLEDLRIRRILSPESAITLVKVIINELENYDISEQTKIEADVVEKIISSYFESLKAEENQKLFIITPYHRQRLEIKSRLKKS</sequence>
<dbReference type="GO" id="GO:0006369">
    <property type="term" value="P:termination of RNA polymerase II transcription"/>
    <property type="evidence" value="ECO:0007669"/>
    <property type="project" value="TreeGrafter"/>
</dbReference>
<dbReference type="PANTHER" id="PTHR10887:SF495">
    <property type="entry name" value="HELICASE SENATAXIN ISOFORM X1-RELATED"/>
    <property type="match status" value="1"/>
</dbReference>
<accession>A0A2I1GUN0</accession>
<dbReference type="Gene3D" id="3.40.50.300">
    <property type="entry name" value="P-loop containing nucleotide triphosphate hydrolases"/>
    <property type="match status" value="1"/>
</dbReference>
<comment type="caution">
    <text evidence="1">The sequence shown here is derived from an EMBL/GenBank/DDBJ whole genome shotgun (WGS) entry which is preliminary data.</text>
</comment>
<protein>
    <submittedName>
        <fullName evidence="1">Uncharacterized protein</fullName>
    </submittedName>
</protein>
<reference evidence="1 2" key="1">
    <citation type="submission" date="2015-10" db="EMBL/GenBank/DDBJ databases">
        <title>Genome analyses suggest a sexual origin of heterokaryosis in a supposedly ancient asexual fungus.</title>
        <authorList>
            <person name="Ropars J."/>
            <person name="Sedzielewska K."/>
            <person name="Noel J."/>
            <person name="Charron P."/>
            <person name="Farinelli L."/>
            <person name="Marton T."/>
            <person name="Kruger M."/>
            <person name="Pelin A."/>
            <person name="Brachmann A."/>
            <person name="Corradi N."/>
        </authorList>
    </citation>
    <scope>NUCLEOTIDE SEQUENCE [LARGE SCALE GENOMIC DNA]</scope>
    <source>
        <strain evidence="1 2">A4</strain>
    </source>
</reference>
<organism evidence="1 2">
    <name type="scientific">Rhizophagus irregularis</name>
    <dbReference type="NCBI Taxonomy" id="588596"/>
    <lineage>
        <taxon>Eukaryota</taxon>
        <taxon>Fungi</taxon>
        <taxon>Fungi incertae sedis</taxon>
        <taxon>Mucoromycota</taxon>
        <taxon>Glomeromycotina</taxon>
        <taxon>Glomeromycetes</taxon>
        <taxon>Glomerales</taxon>
        <taxon>Glomeraceae</taxon>
        <taxon>Rhizophagus</taxon>
    </lineage>
</organism>
<dbReference type="GO" id="GO:0016604">
    <property type="term" value="C:nuclear body"/>
    <property type="evidence" value="ECO:0007669"/>
    <property type="project" value="TreeGrafter"/>
</dbReference>
<keyword evidence="2" id="KW-1185">Reference proteome</keyword>
<dbReference type="EMBL" id="LLXI01000861">
    <property type="protein sequence ID" value="PKY50337.1"/>
    <property type="molecule type" value="Genomic_DNA"/>
</dbReference>
<dbReference type="GO" id="GO:0001147">
    <property type="term" value="F:transcription termination site sequence-specific DNA binding"/>
    <property type="evidence" value="ECO:0007669"/>
    <property type="project" value="TreeGrafter"/>
</dbReference>
<evidence type="ECO:0000313" key="1">
    <source>
        <dbReference type="EMBL" id="PKY50337.1"/>
    </source>
</evidence>
<dbReference type="SUPFAM" id="SSF52540">
    <property type="entry name" value="P-loop containing nucleoside triphosphate hydrolases"/>
    <property type="match status" value="1"/>
</dbReference>
<dbReference type="Proteomes" id="UP000234323">
    <property type="component" value="Unassembled WGS sequence"/>
</dbReference>
<evidence type="ECO:0000313" key="2">
    <source>
        <dbReference type="Proteomes" id="UP000234323"/>
    </source>
</evidence>
<proteinExistence type="predicted"/>
<dbReference type="PANTHER" id="PTHR10887">
    <property type="entry name" value="DNA2/NAM7 HELICASE FAMILY"/>
    <property type="match status" value="1"/>
</dbReference>
<dbReference type="AlphaFoldDB" id="A0A2I1GUN0"/>
<dbReference type="VEuPathDB" id="FungiDB:FUN_023580"/>
<dbReference type="InterPro" id="IPR027417">
    <property type="entry name" value="P-loop_NTPase"/>
</dbReference>